<organism evidence="1 2">
    <name type="scientific">Tumebacillus amylolyticus</name>
    <dbReference type="NCBI Taxonomy" id="2801339"/>
    <lineage>
        <taxon>Bacteria</taxon>
        <taxon>Bacillati</taxon>
        <taxon>Bacillota</taxon>
        <taxon>Bacilli</taxon>
        <taxon>Bacillales</taxon>
        <taxon>Alicyclobacillaceae</taxon>
        <taxon>Tumebacillus</taxon>
    </lineage>
</organism>
<name>A0ABS1JCF5_9BACL</name>
<keyword evidence="2" id="KW-1185">Reference proteome</keyword>
<evidence type="ECO:0008006" key="3">
    <source>
        <dbReference type="Google" id="ProtNLM"/>
    </source>
</evidence>
<sequence length="786" mass="85780">MIEVVTDEITVVQVCGGAGGAGIGVNNIKVEYGGRIVRARNLFSIDFDLGACKNFTLLTGAPAYCLDLFSREQYTDFHGHEPPGDWVEITPQMIHDLCGGIPPDIVIISSPCKGYSGLLPKALSQTKKYQAYNELYFRCNWLFFEAFREHPDGPPAAVMTENVPRVKDRGKEILTRTLTMYERGGYATINSDHCLGKKGGLAQKRARNKTLVRNLKKCPEPIHEAPNLPYKKIGDVIGPLPFPGDSACGPLHQLPSLEYGTWERLACIPAGGDWRALEEFDHEQYTVVPVGYKPRNGAMAVEDWNSTSRTVSCGAGFGRSNGASALADLRFGNGEGRHASHFRVEMWDGVSGTVTGATHVANGRICVSDPSLKPRESRHPGVYQIIPMDQVAPTVTGTRFGSGAIAVADNRHLTGGYSNKHKVYGWGGIGGTVTGMRDIQEGAPSISDPRPGACHTRPHDFGVLNWGQPAPTIRGAGRVMNSASSLADPRINCRPRAGTYGIIGMEETAPTISGSADVHMSKCAFADERVSDGVGELAEVVVIDWLATPKKVRITDRSINVRQVAETKRLLEAAGPEQYVNVSIDEHGFTVVNRFGVVEGDEEEELTPNGDWMDKLGPVMTKGNIKRMVESLYRDGYSGHAPIASLWHAIQHVYDRAAAGYFRIPHRKERGVWIILSPHDGAWHRPLTTFELSALQGFKSQLPTGHPFMMIGSSNDAKHREWIGNAIPPAAAMAVIGTAALSIVASREGLFLLSNEKIWVAPEQNGNWWDDFLQMGDVDEEFAVVH</sequence>
<dbReference type="Gene3D" id="3.40.50.150">
    <property type="entry name" value="Vaccinia Virus protein VP39"/>
    <property type="match status" value="1"/>
</dbReference>
<accession>A0ABS1JCF5</accession>
<evidence type="ECO:0000313" key="1">
    <source>
        <dbReference type="EMBL" id="MBL0387890.1"/>
    </source>
</evidence>
<reference evidence="1 2" key="1">
    <citation type="submission" date="2021-01" db="EMBL/GenBank/DDBJ databases">
        <title>Tumebacillus sp. strain ITR2 16S ribosomal RNA gene Genome sequencing and assembly.</title>
        <authorList>
            <person name="Kang M."/>
        </authorList>
    </citation>
    <scope>NUCLEOTIDE SEQUENCE [LARGE SCALE GENOMIC DNA]</scope>
    <source>
        <strain evidence="1 2">ITR2</strain>
    </source>
</reference>
<comment type="caution">
    <text evidence="1">The sequence shown here is derived from an EMBL/GenBank/DDBJ whole genome shotgun (WGS) entry which is preliminary data.</text>
</comment>
<dbReference type="SUPFAM" id="SSF53335">
    <property type="entry name" value="S-adenosyl-L-methionine-dependent methyltransferases"/>
    <property type="match status" value="1"/>
</dbReference>
<gene>
    <name evidence="1" type="ORF">JJB07_14710</name>
</gene>
<proteinExistence type="predicted"/>
<dbReference type="Proteomes" id="UP000602284">
    <property type="component" value="Unassembled WGS sequence"/>
</dbReference>
<protein>
    <recommendedName>
        <fullName evidence="3">DNA (cytosine-5-)-methyltransferase</fullName>
    </recommendedName>
</protein>
<dbReference type="RefSeq" id="WP_201636324.1">
    <property type="nucleotide sequence ID" value="NZ_JAEQNB010000004.1"/>
</dbReference>
<dbReference type="InterPro" id="IPR029063">
    <property type="entry name" value="SAM-dependent_MTases_sf"/>
</dbReference>
<evidence type="ECO:0000313" key="2">
    <source>
        <dbReference type="Proteomes" id="UP000602284"/>
    </source>
</evidence>
<dbReference type="EMBL" id="JAEQNB010000004">
    <property type="protein sequence ID" value="MBL0387890.1"/>
    <property type="molecule type" value="Genomic_DNA"/>
</dbReference>